<gene>
    <name evidence="5" type="ORF">A3Q56_03428</name>
</gene>
<dbReference type="EMBL" id="LWCA01000380">
    <property type="protein sequence ID" value="OAF68837.1"/>
    <property type="molecule type" value="Genomic_DNA"/>
</dbReference>
<keyword evidence="1" id="KW-0862">Zinc</keyword>
<proteinExistence type="predicted"/>
<dbReference type="GO" id="GO:0061630">
    <property type="term" value="F:ubiquitin protein ligase activity"/>
    <property type="evidence" value="ECO:0007669"/>
    <property type="project" value="TreeGrafter"/>
</dbReference>
<name>A0A177B3H5_9BILA</name>
<keyword evidence="1" id="KW-0863">Zinc-finger</keyword>
<evidence type="ECO:0000259" key="4">
    <source>
        <dbReference type="PROSITE" id="PS50271"/>
    </source>
</evidence>
<dbReference type="PANTHER" id="PTHR24007">
    <property type="entry name" value="BRCA1-ASSOCIATED PROTEIN"/>
    <property type="match status" value="1"/>
</dbReference>
<evidence type="ECO:0000256" key="1">
    <source>
        <dbReference type="PROSITE-ProRule" id="PRU00502"/>
    </source>
</evidence>
<accession>A0A177B3H5</accession>
<dbReference type="Gene3D" id="3.30.40.10">
    <property type="entry name" value="Zinc/RING finger domain, C3HC4 (zinc finger)"/>
    <property type="match status" value="1"/>
</dbReference>
<dbReference type="Proteomes" id="UP000078046">
    <property type="component" value="Unassembled WGS sequence"/>
</dbReference>
<sequence length="300" mass="35154">MFWCPICRYSQLPNTTTKNCCSGCGVIQNLWICLVCGDIGCGRYLDGHASKHYELTKHTYAMNINTDEVWDYSGDNFVHRLIQNKKDGSLIDSLKVNNTSNLYRKMDETTSEIIFRFSRELNMQRKFYICKMNEMKKKADDIILEKNLKLIKSKKSLLDFKVEIDSLKNKKICLQENHQKELNKIHSNVIIGHAANLKKLTEKIAKLESCIADEKEMNQCFHVKLKHYEECVEKSKNDVIEKDKELREVKEMNRDLMFSIDASNKINEIKSNLNDSEKMDLRESKLTVNKQKKRNKPKNR</sequence>
<keyword evidence="1" id="KW-0479">Metal-binding</keyword>
<dbReference type="GO" id="GO:0005737">
    <property type="term" value="C:cytoplasm"/>
    <property type="evidence" value="ECO:0007669"/>
    <property type="project" value="TreeGrafter"/>
</dbReference>
<keyword evidence="6" id="KW-1185">Reference proteome</keyword>
<dbReference type="AlphaFoldDB" id="A0A177B3H5"/>
<dbReference type="SMART" id="SM00290">
    <property type="entry name" value="ZnF_UBP"/>
    <property type="match status" value="1"/>
</dbReference>
<protein>
    <recommendedName>
        <fullName evidence="4">UBP-type domain-containing protein</fullName>
    </recommendedName>
</protein>
<dbReference type="SUPFAM" id="SSF57850">
    <property type="entry name" value="RING/U-box"/>
    <property type="match status" value="1"/>
</dbReference>
<dbReference type="GO" id="GO:0008270">
    <property type="term" value="F:zinc ion binding"/>
    <property type="evidence" value="ECO:0007669"/>
    <property type="project" value="UniProtKB-KW"/>
</dbReference>
<dbReference type="PROSITE" id="PS50271">
    <property type="entry name" value="ZF_UBP"/>
    <property type="match status" value="1"/>
</dbReference>
<evidence type="ECO:0000256" key="3">
    <source>
        <dbReference type="SAM" id="MobiDB-lite"/>
    </source>
</evidence>
<feature type="coiled-coil region" evidence="2">
    <location>
        <begin position="157"/>
        <end position="252"/>
    </location>
</feature>
<feature type="compositionally biased region" description="Basic residues" evidence="3">
    <location>
        <begin position="290"/>
        <end position="300"/>
    </location>
</feature>
<feature type="region of interest" description="Disordered" evidence="3">
    <location>
        <begin position="277"/>
        <end position="300"/>
    </location>
</feature>
<organism evidence="5 6">
    <name type="scientific">Intoshia linei</name>
    <dbReference type="NCBI Taxonomy" id="1819745"/>
    <lineage>
        <taxon>Eukaryota</taxon>
        <taxon>Metazoa</taxon>
        <taxon>Spiralia</taxon>
        <taxon>Lophotrochozoa</taxon>
        <taxon>Mesozoa</taxon>
        <taxon>Orthonectida</taxon>
        <taxon>Rhopaluridae</taxon>
        <taxon>Intoshia</taxon>
    </lineage>
</organism>
<dbReference type="GO" id="GO:0016567">
    <property type="term" value="P:protein ubiquitination"/>
    <property type="evidence" value="ECO:0007669"/>
    <property type="project" value="TreeGrafter"/>
</dbReference>
<keyword evidence="2" id="KW-0175">Coiled coil</keyword>
<dbReference type="InterPro" id="IPR001607">
    <property type="entry name" value="Znf_UBP"/>
</dbReference>
<evidence type="ECO:0000313" key="5">
    <source>
        <dbReference type="EMBL" id="OAF68837.1"/>
    </source>
</evidence>
<reference evidence="5 6" key="1">
    <citation type="submission" date="2016-04" db="EMBL/GenBank/DDBJ databases">
        <title>The genome of Intoshia linei affirms orthonectids as highly simplified spiralians.</title>
        <authorList>
            <person name="Mikhailov K.V."/>
            <person name="Slusarev G.S."/>
            <person name="Nikitin M.A."/>
            <person name="Logacheva M.D."/>
            <person name="Penin A."/>
            <person name="Aleoshin V."/>
            <person name="Panchin Y.V."/>
        </authorList>
    </citation>
    <scope>NUCLEOTIDE SEQUENCE [LARGE SCALE GENOMIC DNA]</scope>
    <source>
        <strain evidence="5">Intl2013</strain>
        <tissue evidence="5">Whole animal</tissue>
    </source>
</reference>
<dbReference type="PANTHER" id="PTHR24007:SF7">
    <property type="entry name" value="BRCA1-ASSOCIATED PROTEIN"/>
    <property type="match status" value="1"/>
</dbReference>
<evidence type="ECO:0000313" key="6">
    <source>
        <dbReference type="Proteomes" id="UP000078046"/>
    </source>
</evidence>
<dbReference type="InterPro" id="IPR013083">
    <property type="entry name" value="Znf_RING/FYVE/PHD"/>
</dbReference>
<dbReference type="GO" id="GO:0007265">
    <property type="term" value="P:Ras protein signal transduction"/>
    <property type="evidence" value="ECO:0007669"/>
    <property type="project" value="TreeGrafter"/>
</dbReference>
<feature type="domain" description="UBP-type" evidence="4">
    <location>
        <begin position="5"/>
        <end position="97"/>
    </location>
</feature>
<comment type="caution">
    <text evidence="5">The sequence shown here is derived from an EMBL/GenBank/DDBJ whole genome shotgun (WGS) entry which is preliminary data.</text>
</comment>
<dbReference type="Pfam" id="PF02148">
    <property type="entry name" value="zf-UBP"/>
    <property type="match status" value="1"/>
</dbReference>
<evidence type="ECO:0000256" key="2">
    <source>
        <dbReference type="SAM" id="Coils"/>
    </source>
</evidence>
<dbReference type="OrthoDB" id="273556at2759"/>